<dbReference type="InterPro" id="IPR055477">
    <property type="entry name" value="DUF7049"/>
</dbReference>
<dbReference type="SUPFAM" id="SSF47459">
    <property type="entry name" value="HLH, helix-loop-helix DNA-binding domain"/>
    <property type="match status" value="1"/>
</dbReference>
<keyword evidence="6" id="KW-0175">Coiled coil</keyword>
<dbReference type="PANTHER" id="PTHR46665:SF1">
    <property type="entry name" value="SPERMATOGENESIS- AND OOGENESIS-SPECIFIC BASIC HELIX-LOOP-HELIX-CONTAINING PROTEIN 1"/>
    <property type="match status" value="1"/>
</dbReference>
<comment type="caution">
    <text evidence="9">The sequence shown here is derived from an EMBL/GenBank/DDBJ whole genome shotgun (WGS) entry which is preliminary data.</text>
</comment>
<organism evidence="9 10">
    <name type="scientific">Vitis rotundifolia</name>
    <name type="common">Muscadine grape</name>
    <dbReference type="NCBI Taxonomy" id="103349"/>
    <lineage>
        <taxon>Eukaryota</taxon>
        <taxon>Viridiplantae</taxon>
        <taxon>Streptophyta</taxon>
        <taxon>Embryophyta</taxon>
        <taxon>Tracheophyta</taxon>
        <taxon>Spermatophyta</taxon>
        <taxon>Magnoliopsida</taxon>
        <taxon>eudicotyledons</taxon>
        <taxon>Gunneridae</taxon>
        <taxon>Pentapetalae</taxon>
        <taxon>rosids</taxon>
        <taxon>Vitales</taxon>
        <taxon>Vitaceae</taxon>
        <taxon>Viteae</taxon>
        <taxon>Vitis</taxon>
    </lineage>
</organism>
<dbReference type="EMBL" id="JARBHA010000011">
    <property type="protein sequence ID" value="KAJ9688122.1"/>
    <property type="molecule type" value="Genomic_DNA"/>
</dbReference>
<name>A0AA38ZGC3_VITRO</name>
<dbReference type="InterPro" id="IPR011598">
    <property type="entry name" value="bHLH_dom"/>
</dbReference>
<evidence type="ECO:0000256" key="2">
    <source>
        <dbReference type="ARBA" id="ARBA00023015"/>
    </source>
</evidence>
<dbReference type="InterPro" id="IPR055478">
    <property type="entry name" value="DUF7050"/>
</dbReference>
<evidence type="ECO:0000313" key="9">
    <source>
        <dbReference type="EMBL" id="KAJ9688122.1"/>
    </source>
</evidence>
<dbReference type="Gene3D" id="4.10.280.10">
    <property type="entry name" value="Helix-loop-helix DNA-binding domain"/>
    <property type="match status" value="1"/>
</dbReference>
<dbReference type="SMART" id="SM00353">
    <property type="entry name" value="HLH"/>
    <property type="match status" value="1"/>
</dbReference>
<evidence type="ECO:0000256" key="4">
    <source>
        <dbReference type="ARBA" id="ARBA00023163"/>
    </source>
</evidence>
<dbReference type="InterPro" id="IPR045239">
    <property type="entry name" value="bHLH95_bHLH"/>
</dbReference>
<protein>
    <recommendedName>
        <fullName evidence="8">BHLH domain-containing protein</fullName>
    </recommendedName>
</protein>
<accession>A0AA38ZGC3</accession>
<dbReference type="InterPro" id="IPR036638">
    <property type="entry name" value="HLH_DNA-bd_sf"/>
</dbReference>
<keyword evidence="5" id="KW-0539">Nucleus</keyword>
<dbReference type="Pfam" id="PF23132">
    <property type="entry name" value="DUF7049"/>
    <property type="match status" value="1"/>
</dbReference>
<evidence type="ECO:0000256" key="7">
    <source>
        <dbReference type="SAM" id="MobiDB-lite"/>
    </source>
</evidence>
<dbReference type="InterPro" id="IPR044658">
    <property type="entry name" value="bHLH92/bHLH041-like"/>
</dbReference>
<dbReference type="GO" id="GO:0046983">
    <property type="term" value="F:protein dimerization activity"/>
    <property type="evidence" value="ECO:0007669"/>
    <property type="project" value="InterPro"/>
</dbReference>
<dbReference type="PROSITE" id="PS50888">
    <property type="entry name" value="BHLH"/>
    <property type="match status" value="1"/>
</dbReference>
<dbReference type="Pfam" id="PF00010">
    <property type="entry name" value="HLH"/>
    <property type="match status" value="1"/>
</dbReference>
<evidence type="ECO:0000256" key="5">
    <source>
        <dbReference type="ARBA" id="ARBA00023242"/>
    </source>
</evidence>
<keyword evidence="10" id="KW-1185">Reference proteome</keyword>
<dbReference type="GO" id="GO:0005634">
    <property type="term" value="C:nucleus"/>
    <property type="evidence" value="ECO:0007669"/>
    <property type="project" value="UniProtKB-SubCell"/>
</dbReference>
<dbReference type="PANTHER" id="PTHR46665">
    <property type="entry name" value="TRANSCRIPTION FACTOR BHLH041-RELATED-RELATED"/>
    <property type="match status" value="1"/>
</dbReference>
<reference evidence="9 10" key="1">
    <citation type="journal article" date="2023" name="BMC Biotechnol.">
        <title>Vitis rotundifolia cv Carlos genome sequencing.</title>
        <authorList>
            <person name="Huff M."/>
            <person name="Hulse-Kemp A."/>
            <person name="Scheffler B."/>
            <person name="Youngblood R."/>
            <person name="Simpson S."/>
            <person name="Babiker E."/>
            <person name="Staton M."/>
        </authorList>
    </citation>
    <scope>NUCLEOTIDE SEQUENCE [LARGE SCALE GENOMIC DNA]</scope>
    <source>
        <tissue evidence="9">Leaf</tissue>
    </source>
</reference>
<dbReference type="AlphaFoldDB" id="A0AA38ZGC3"/>
<dbReference type="Pfam" id="PF23133">
    <property type="entry name" value="DUF7050"/>
    <property type="match status" value="1"/>
</dbReference>
<keyword evidence="4" id="KW-0804">Transcription</keyword>
<proteinExistence type="predicted"/>
<feature type="domain" description="BHLH" evidence="8">
    <location>
        <begin position="341"/>
        <end position="390"/>
    </location>
</feature>
<evidence type="ECO:0000256" key="6">
    <source>
        <dbReference type="SAM" id="Coils"/>
    </source>
</evidence>
<evidence type="ECO:0000256" key="1">
    <source>
        <dbReference type="ARBA" id="ARBA00004123"/>
    </source>
</evidence>
<evidence type="ECO:0000259" key="8">
    <source>
        <dbReference type="PROSITE" id="PS50888"/>
    </source>
</evidence>
<dbReference type="Proteomes" id="UP001168098">
    <property type="component" value="Unassembled WGS sequence"/>
</dbReference>
<evidence type="ECO:0000313" key="10">
    <source>
        <dbReference type="Proteomes" id="UP001168098"/>
    </source>
</evidence>
<comment type="subcellular location">
    <subcellularLocation>
        <location evidence="1">Nucleus</location>
    </subcellularLocation>
</comment>
<sequence>MSSKVQFMDSTFLLDEATRTSFLRYVMESFGGAYICLWSYQQHPYRCLRFLDGCYHEENSNQPCSSSGSLAKRLFDEYCNSEFILENDINRVPGQAFKNCLSYMELNESQLGMMATAPAQMKFYQEARIKTAVFMGCRSGEIELGMSNPTMKNLEMEMKNCFPEDFSQQFSPQFPQPADQNRHSSSSSRSMSMDSPEYPQALLYNIPTTSYIPEPLKEVPMEPALGPPSTTISTPHEQAMQALSQIRSLNFPSVESEHAAMTRAILAVISSSPPSSSSSSHQPPQPNYVSAFRNYKTPLVPTAQLTASSGRQSMLKRSMAYFKNLHLRRRQELIQGSHPSVSQLHHMISERKRREKLNESFHALRTLLPPGSKKDKASVLSGTREYLSSLKAQVSELTQRNQALEAQINLKNEGNNEGGGGSSNERLSVQITNASEPTPEERNIDLQVTVRADCSILDLVIRILDFLKRVKNVSLMSMDAETRMAETSPINRVILRLKIEASEWDQSAFEEAIRRVVADLAV</sequence>
<dbReference type="GO" id="GO:0003677">
    <property type="term" value="F:DNA binding"/>
    <property type="evidence" value="ECO:0007669"/>
    <property type="project" value="UniProtKB-KW"/>
</dbReference>
<feature type="compositionally biased region" description="Low complexity" evidence="7">
    <location>
        <begin position="184"/>
        <end position="195"/>
    </location>
</feature>
<keyword evidence="2" id="KW-0805">Transcription regulation</keyword>
<dbReference type="CDD" id="cd11393">
    <property type="entry name" value="bHLH_AtbHLH_like"/>
    <property type="match status" value="1"/>
</dbReference>
<feature type="coiled-coil region" evidence="6">
    <location>
        <begin position="387"/>
        <end position="414"/>
    </location>
</feature>
<gene>
    <name evidence="9" type="ORF">PVL29_014054</name>
</gene>
<feature type="region of interest" description="Disordered" evidence="7">
    <location>
        <begin position="169"/>
        <end position="195"/>
    </location>
</feature>
<keyword evidence="3" id="KW-0238">DNA-binding</keyword>
<evidence type="ECO:0000256" key="3">
    <source>
        <dbReference type="ARBA" id="ARBA00023125"/>
    </source>
</evidence>